<accession>A0ABR1WMG1</accession>
<reference evidence="2 3" key="1">
    <citation type="submission" date="2023-01" db="EMBL/GenBank/DDBJ databases">
        <title>Analysis of 21 Apiospora genomes using comparative genomics revels a genus with tremendous synthesis potential of carbohydrate active enzymes and secondary metabolites.</title>
        <authorList>
            <person name="Sorensen T."/>
        </authorList>
    </citation>
    <scope>NUCLEOTIDE SEQUENCE [LARGE SCALE GENOMIC DNA]</scope>
    <source>
        <strain evidence="2 3">CBS 83171</strain>
    </source>
</reference>
<feature type="signal peptide" evidence="1">
    <location>
        <begin position="1"/>
        <end position="21"/>
    </location>
</feature>
<protein>
    <submittedName>
        <fullName evidence="2">Uncharacterized protein</fullName>
    </submittedName>
</protein>
<dbReference type="Proteomes" id="UP001446871">
    <property type="component" value="Unassembled WGS sequence"/>
</dbReference>
<gene>
    <name evidence="2" type="ORF">PG996_002095</name>
</gene>
<evidence type="ECO:0000313" key="3">
    <source>
        <dbReference type="Proteomes" id="UP001446871"/>
    </source>
</evidence>
<name>A0ABR1WMG1_9PEZI</name>
<comment type="caution">
    <text evidence="2">The sequence shown here is derived from an EMBL/GenBank/DDBJ whole genome shotgun (WGS) entry which is preliminary data.</text>
</comment>
<evidence type="ECO:0000313" key="2">
    <source>
        <dbReference type="EMBL" id="KAK8083314.1"/>
    </source>
</evidence>
<sequence>MLAALVSGVAVIVFGTAGVNAGNRAWESNINYARAVHHETIQTRDVTLESYGNASDVTRSRSIGTLGPAPPNAQYHFDNGSSRSVHKRWFGVDTNIDGRAALWPQGNIKVCFEQAMWGSRMTEEMLRGPLKEARNLWRDKGLDDNNGWFNWEVVDNKERCSDRQNQPEFLLVMYAGPNV</sequence>
<feature type="chain" id="PRO_5045554040" evidence="1">
    <location>
        <begin position="22"/>
        <end position="179"/>
    </location>
</feature>
<proteinExistence type="predicted"/>
<evidence type="ECO:0000256" key="1">
    <source>
        <dbReference type="SAM" id="SignalP"/>
    </source>
</evidence>
<organism evidence="2 3">
    <name type="scientific">Apiospora saccharicola</name>
    <dbReference type="NCBI Taxonomy" id="335842"/>
    <lineage>
        <taxon>Eukaryota</taxon>
        <taxon>Fungi</taxon>
        <taxon>Dikarya</taxon>
        <taxon>Ascomycota</taxon>
        <taxon>Pezizomycotina</taxon>
        <taxon>Sordariomycetes</taxon>
        <taxon>Xylariomycetidae</taxon>
        <taxon>Amphisphaeriales</taxon>
        <taxon>Apiosporaceae</taxon>
        <taxon>Apiospora</taxon>
    </lineage>
</organism>
<keyword evidence="3" id="KW-1185">Reference proteome</keyword>
<keyword evidence="1" id="KW-0732">Signal</keyword>
<dbReference type="EMBL" id="JAQQWM010000001">
    <property type="protein sequence ID" value="KAK8083314.1"/>
    <property type="molecule type" value="Genomic_DNA"/>
</dbReference>